<reference evidence="1 2" key="1">
    <citation type="submission" date="2016-04" db="EMBL/GenBank/DDBJ databases">
        <authorList>
            <person name="Evans L.H."/>
            <person name="Alamgir A."/>
            <person name="Owens N."/>
            <person name="Weber N.D."/>
            <person name="Virtaneva K."/>
            <person name="Barbian K."/>
            <person name="Babar A."/>
            <person name="Rosenke K."/>
        </authorList>
    </citation>
    <scope>NUCLEOTIDE SEQUENCE [LARGE SCALE GENOMIC DNA]</scope>
    <source>
        <strain evidence="1 2">IFM 0406</strain>
    </source>
</reference>
<protein>
    <submittedName>
        <fullName evidence="1">Deacetylase</fullName>
    </submittedName>
</protein>
<dbReference type="RefSeq" id="WP_067591947.1">
    <property type="nucleotide sequence ID" value="NZ_JABMCZ010000001.1"/>
</dbReference>
<evidence type="ECO:0000313" key="2">
    <source>
        <dbReference type="Proteomes" id="UP000076512"/>
    </source>
</evidence>
<proteinExistence type="predicted"/>
<organism evidence="1 2">
    <name type="scientific">Nocardia terpenica</name>
    <dbReference type="NCBI Taxonomy" id="455432"/>
    <lineage>
        <taxon>Bacteria</taxon>
        <taxon>Bacillati</taxon>
        <taxon>Actinomycetota</taxon>
        <taxon>Actinomycetes</taxon>
        <taxon>Mycobacteriales</taxon>
        <taxon>Nocardiaceae</taxon>
        <taxon>Nocardia</taxon>
    </lineage>
</organism>
<dbReference type="Gene3D" id="3.20.20.370">
    <property type="entry name" value="Glycoside hydrolase/deacetylase"/>
    <property type="match status" value="1"/>
</dbReference>
<dbReference type="GO" id="GO:0005975">
    <property type="term" value="P:carbohydrate metabolic process"/>
    <property type="evidence" value="ECO:0007669"/>
    <property type="project" value="InterPro"/>
</dbReference>
<comment type="caution">
    <text evidence="1">The sequence shown here is derived from an EMBL/GenBank/DDBJ whole genome shotgun (WGS) entry which is preliminary data.</text>
</comment>
<accession>A0A164MZW3</accession>
<keyword evidence="2" id="KW-1185">Reference proteome</keyword>
<sequence>MPARLVVSVHDVAPATDAETARWCGDADAFGIPVSLLVIPGPWRGASLAEMPDYGMFLRERRAHGDEIVLHGWEHRAPREGALWRRAVAQLVARGAAEFAALDIAGAEARLRRAIAIMDELGLATGGFTPPGWLASPAAERVLCRAGFSHTTDHFGLRDLRTGRRWPGFALSQRPGGRGERAAAWLMRTLARRTAERGGFVRIALHPDDLHRPGLRDSALRAIDAALTAGARPMTYAEVIGGAGVQAVTDRAVVG</sequence>
<dbReference type="EMBL" id="LWGR01000007">
    <property type="protein sequence ID" value="KZM73836.1"/>
    <property type="molecule type" value="Genomic_DNA"/>
</dbReference>
<name>A0A164MZW3_9NOCA</name>
<dbReference type="InterPro" id="IPR011330">
    <property type="entry name" value="Glyco_hydro/deAcase_b/a-brl"/>
</dbReference>
<dbReference type="STRING" id="455432.AWN90_35420"/>
<dbReference type="Proteomes" id="UP000076512">
    <property type="component" value="Unassembled WGS sequence"/>
</dbReference>
<dbReference type="AlphaFoldDB" id="A0A164MZW3"/>
<gene>
    <name evidence="1" type="ORF">AWN90_35420</name>
</gene>
<dbReference type="OrthoDB" id="9763050at2"/>
<dbReference type="InterPro" id="IPR018763">
    <property type="entry name" value="DUF2334"/>
</dbReference>
<dbReference type="CDD" id="cd11374">
    <property type="entry name" value="CE4_u10"/>
    <property type="match status" value="1"/>
</dbReference>
<evidence type="ECO:0000313" key="1">
    <source>
        <dbReference type="EMBL" id="KZM73836.1"/>
    </source>
</evidence>
<dbReference type="Pfam" id="PF10096">
    <property type="entry name" value="DUF2334"/>
    <property type="match status" value="1"/>
</dbReference>
<dbReference type="SUPFAM" id="SSF88713">
    <property type="entry name" value="Glycoside hydrolase/deacetylase"/>
    <property type="match status" value="1"/>
</dbReference>